<dbReference type="OrthoDB" id="280886at2"/>
<dbReference type="InterPro" id="IPR011990">
    <property type="entry name" value="TPR-like_helical_dom_sf"/>
</dbReference>
<dbReference type="PROSITE" id="PS50005">
    <property type="entry name" value="TPR"/>
    <property type="match status" value="1"/>
</dbReference>
<dbReference type="Gene3D" id="1.25.40.10">
    <property type="entry name" value="Tetratricopeptide repeat domain"/>
    <property type="match status" value="1"/>
</dbReference>
<protein>
    <submittedName>
        <fullName evidence="2">Uncharacterized protein</fullName>
    </submittedName>
</protein>
<evidence type="ECO:0000313" key="3">
    <source>
        <dbReference type="Proteomes" id="UP000319976"/>
    </source>
</evidence>
<organism evidence="2 3">
    <name type="scientific">Calycomorphotria hydatis</name>
    <dbReference type="NCBI Taxonomy" id="2528027"/>
    <lineage>
        <taxon>Bacteria</taxon>
        <taxon>Pseudomonadati</taxon>
        <taxon>Planctomycetota</taxon>
        <taxon>Planctomycetia</taxon>
        <taxon>Planctomycetales</taxon>
        <taxon>Planctomycetaceae</taxon>
        <taxon>Calycomorphotria</taxon>
    </lineage>
</organism>
<dbReference type="Pfam" id="PF13432">
    <property type="entry name" value="TPR_16"/>
    <property type="match status" value="1"/>
</dbReference>
<dbReference type="AlphaFoldDB" id="A0A517T720"/>
<keyword evidence="3" id="KW-1185">Reference proteome</keyword>
<keyword evidence="1" id="KW-0802">TPR repeat</keyword>
<dbReference type="SUPFAM" id="SSF48452">
    <property type="entry name" value="TPR-like"/>
    <property type="match status" value="1"/>
</dbReference>
<evidence type="ECO:0000256" key="1">
    <source>
        <dbReference type="PROSITE-ProRule" id="PRU00339"/>
    </source>
</evidence>
<dbReference type="KEGG" id="chya:V22_14050"/>
<feature type="repeat" description="TPR" evidence="1">
    <location>
        <begin position="18"/>
        <end position="51"/>
    </location>
</feature>
<proteinExistence type="predicted"/>
<accession>A0A517T720</accession>
<dbReference type="RefSeq" id="WP_145261112.1">
    <property type="nucleotide sequence ID" value="NZ_CP036316.1"/>
</dbReference>
<name>A0A517T720_9PLAN</name>
<gene>
    <name evidence="2" type="ORF">V22_14050</name>
</gene>
<dbReference type="InterPro" id="IPR019734">
    <property type="entry name" value="TPR_rpt"/>
</dbReference>
<dbReference type="EMBL" id="CP036316">
    <property type="protein sequence ID" value="QDT64174.1"/>
    <property type="molecule type" value="Genomic_DNA"/>
</dbReference>
<reference evidence="2 3" key="1">
    <citation type="submission" date="2019-02" db="EMBL/GenBank/DDBJ databases">
        <title>Deep-cultivation of Planctomycetes and their phenomic and genomic characterization uncovers novel biology.</title>
        <authorList>
            <person name="Wiegand S."/>
            <person name="Jogler M."/>
            <person name="Boedeker C."/>
            <person name="Pinto D."/>
            <person name="Vollmers J."/>
            <person name="Rivas-Marin E."/>
            <person name="Kohn T."/>
            <person name="Peeters S.H."/>
            <person name="Heuer A."/>
            <person name="Rast P."/>
            <person name="Oberbeckmann S."/>
            <person name="Bunk B."/>
            <person name="Jeske O."/>
            <person name="Meyerdierks A."/>
            <person name="Storesund J.E."/>
            <person name="Kallscheuer N."/>
            <person name="Luecker S."/>
            <person name="Lage O.M."/>
            <person name="Pohl T."/>
            <person name="Merkel B.J."/>
            <person name="Hornburger P."/>
            <person name="Mueller R.-W."/>
            <person name="Bruemmer F."/>
            <person name="Labrenz M."/>
            <person name="Spormann A.M."/>
            <person name="Op den Camp H."/>
            <person name="Overmann J."/>
            <person name="Amann R."/>
            <person name="Jetten M.S.M."/>
            <person name="Mascher T."/>
            <person name="Medema M.H."/>
            <person name="Devos D.P."/>
            <person name="Kaster A.-K."/>
            <person name="Ovreas L."/>
            <person name="Rohde M."/>
            <person name="Galperin M.Y."/>
            <person name="Jogler C."/>
        </authorList>
    </citation>
    <scope>NUCLEOTIDE SEQUENCE [LARGE SCALE GENOMIC DNA]</scope>
    <source>
        <strain evidence="2 3">V22</strain>
    </source>
</reference>
<evidence type="ECO:0000313" key="2">
    <source>
        <dbReference type="EMBL" id="QDT64174.1"/>
    </source>
</evidence>
<sequence length="101" mass="11232">MSRRAKLEQMLLEDPNDPFLKYALAKEFVGEGDTEAALKAFNELLTAHPDYVAGYFHKGMCLADEGETEAAREVLLQGIEVAQRVGDSHAHSEMTGYLEML</sequence>
<dbReference type="Proteomes" id="UP000319976">
    <property type="component" value="Chromosome"/>
</dbReference>